<reference evidence="2" key="1">
    <citation type="submission" date="2021-03" db="EMBL/GenBank/DDBJ databases">
        <title>Draft genome sequence of rust myrtle Austropuccinia psidii MF-1, a brazilian biotype.</title>
        <authorList>
            <person name="Quecine M.C."/>
            <person name="Pachon D.M.R."/>
            <person name="Bonatelli M.L."/>
            <person name="Correr F.H."/>
            <person name="Franceschini L.M."/>
            <person name="Leite T.F."/>
            <person name="Margarido G.R.A."/>
            <person name="Almeida C.A."/>
            <person name="Ferrarezi J.A."/>
            <person name="Labate C.A."/>
        </authorList>
    </citation>
    <scope>NUCLEOTIDE SEQUENCE</scope>
    <source>
        <strain evidence="2">MF-1</strain>
    </source>
</reference>
<proteinExistence type="predicted"/>
<dbReference type="AlphaFoldDB" id="A0A9Q3BXZ5"/>
<dbReference type="EMBL" id="AVOT02003459">
    <property type="protein sequence ID" value="MBW0473599.1"/>
    <property type="molecule type" value="Genomic_DNA"/>
</dbReference>
<dbReference type="Proteomes" id="UP000765509">
    <property type="component" value="Unassembled WGS sequence"/>
</dbReference>
<organism evidence="2 3">
    <name type="scientific">Austropuccinia psidii MF-1</name>
    <dbReference type="NCBI Taxonomy" id="1389203"/>
    <lineage>
        <taxon>Eukaryota</taxon>
        <taxon>Fungi</taxon>
        <taxon>Dikarya</taxon>
        <taxon>Basidiomycota</taxon>
        <taxon>Pucciniomycotina</taxon>
        <taxon>Pucciniomycetes</taxon>
        <taxon>Pucciniales</taxon>
        <taxon>Sphaerophragmiaceae</taxon>
        <taxon>Austropuccinia</taxon>
    </lineage>
</organism>
<evidence type="ECO:0000256" key="1">
    <source>
        <dbReference type="SAM" id="MobiDB-lite"/>
    </source>
</evidence>
<comment type="caution">
    <text evidence="2">The sequence shown here is derived from an EMBL/GenBank/DDBJ whole genome shotgun (WGS) entry which is preliminary data.</text>
</comment>
<feature type="compositionally biased region" description="Basic residues" evidence="1">
    <location>
        <begin position="33"/>
        <end position="47"/>
    </location>
</feature>
<accession>A0A9Q3BXZ5</accession>
<evidence type="ECO:0000313" key="2">
    <source>
        <dbReference type="EMBL" id="MBW0473599.1"/>
    </source>
</evidence>
<protein>
    <submittedName>
        <fullName evidence="2">Uncharacterized protein</fullName>
    </submittedName>
</protein>
<name>A0A9Q3BXZ5_9BASI</name>
<feature type="region of interest" description="Disordered" evidence="1">
    <location>
        <begin position="1"/>
        <end position="54"/>
    </location>
</feature>
<evidence type="ECO:0000313" key="3">
    <source>
        <dbReference type="Proteomes" id="UP000765509"/>
    </source>
</evidence>
<feature type="compositionally biased region" description="Basic and acidic residues" evidence="1">
    <location>
        <begin position="22"/>
        <end position="32"/>
    </location>
</feature>
<gene>
    <name evidence="2" type="ORF">O181_013314</name>
</gene>
<sequence>MISTLEKEAQVALTSSKTAPEQFKEKPKEPQKRQRVPKKTRQGKRNRQSSQALPTRIQYSQIGTFGHGKCVQYGQNPYGFHIQGTGKNEQDL</sequence>
<keyword evidence="3" id="KW-1185">Reference proteome</keyword>